<geneLocation type="plasmid" evidence="1 2">
    <name>unnamed1</name>
</geneLocation>
<keyword evidence="2" id="KW-1185">Reference proteome</keyword>
<sequence>MTLSIRFVIFAAPRTGSNLLCGLLNGHPDILCHHGLFNPGGVHLARDRADLIPTLGDMAARDADPAGFLARIWGVDGRVRAVGFKMNRGECAVAERLLLDDPSVVKILLRRQNRVRTFVSEEIARFTGAWESYAGLVLPPIPPVRIRTDALMRHAELNAAYYARIETAMRASGQEWLETDYEALAVPQELARILVRLGVAPRDALPAICRKRAPADLRTNILNFDELAQALRGTPLADDLTRPDLPDLVRQPIAS</sequence>
<keyword evidence="1" id="KW-0614">Plasmid</keyword>
<evidence type="ECO:0000313" key="2">
    <source>
        <dbReference type="Proteomes" id="UP000234752"/>
    </source>
</evidence>
<proteinExistence type="predicted"/>
<gene>
    <name evidence="1" type="ORF">C0V82_24100</name>
</gene>
<reference evidence="1 2" key="1">
    <citation type="submission" date="2017-12" db="EMBL/GenBank/DDBJ databases">
        <title>Genomes of bacteria within cyanobacterial aggregates.</title>
        <authorList>
            <person name="Cai H."/>
        </authorList>
    </citation>
    <scope>NUCLEOTIDE SEQUENCE [LARGE SCALE GENOMIC DNA]</scope>
    <source>
        <strain evidence="1 2">TH16</strain>
        <plasmid evidence="1 2">unnamed1</plasmid>
    </source>
</reference>
<accession>A0A2K9NK31</accession>
<dbReference type="AlphaFoldDB" id="A0A2K9NK31"/>
<dbReference type="RefSeq" id="WP_102114952.1">
    <property type="nucleotide sequence ID" value="NZ_BMGN01000001.1"/>
</dbReference>
<dbReference type="EMBL" id="CP025613">
    <property type="protein sequence ID" value="AUN33439.1"/>
    <property type="molecule type" value="Genomic_DNA"/>
</dbReference>
<dbReference type="SUPFAM" id="SSF52540">
    <property type="entry name" value="P-loop containing nucleoside triphosphate hydrolases"/>
    <property type="match status" value="1"/>
</dbReference>
<dbReference type="InterPro" id="IPR027417">
    <property type="entry name" value="P-loop_NTPase"/>
</dbReference>
<dbReference type="Proteomes" id="UP000234752">
    <property type="component" value="Plasmid unnamed1"/>
</dbReference>
<name>A0A2K9NK31_9PROT</name>
<organism evidence="1 2">
    <name type="scientific">Niveispirillum cyanobacteriorum</name>
    <dbReference type="NCBI Taxonomy" id="1612173"/>
    <lineage>
        <taxon>Bacteria</taxon>
        <taxon>Pseudomonadati</taxon>
        <taxon>Pseudomonadota</taxon>
        <taxon>Alphaproteobacteria</taxon>
        <taxon>Rhodospirillales</taxon>
        <taxon>Azospirillaceae</taxon>
        <taxon>Niveispirillum</taxon>
    </lineage>
</organism>
<dbReference type="KEGG" id="ncb:C0V82_24100"/>
<protein>
    <submittedName>
        <fullName evidence="1">Uncharacterized protein</fullName>
    </submittedName>
</protein>
<evidence type="ECO:0000313" key="1">
    <source>
        <dbReference type="EMBL" id="AUN33439.1"/>
    </source>
</evidence>
<dbReference type="Gene3D" id="3.40.50.300">
    <property type="entry name" value="P-loop containing nucleotide triphosphate hydrolases"/>
    <property type="match status" value="1"/>
</dbReference>
<dbReference type="OrthoDB" id="9800698at2"/>